<dbReference type="EMBL" id="PDKO01000001">
    <property type="protein sequence ID" value="RXJ64747.1"/>
    <property type="molecule type" value="Genomic_DNA"/>
</dbReference>
<comment type="caution">
    <text evidence="10">The sequence shown here is derived from an EMBL/GenBank/DDBJ whole genome shotgun (WGS) entry which is preliminary data.</text>
</comment>
<gene>
    <name evidence="10" type="ORF">CRV06_01985</name>
</gene>
<feature type="transmembrane region" description="Helical" evidence="8">
    <location>
        <begin position="54"/>
        <end position="72"/>
    </location>
</feature>
<evidence type="ECO:0000259" key="9">
    <source>
        <dbReference type="Pfam" id="PF02397"/>
    </source>
</evidence>
<proteinExistence type="inferred from homology"/>
<dbReference type="AlphaFoldDB" id="A0A4Q0Y3L9"/>
<accession>A0A4Q0Y3L9</accession>
<evidence type="ECO:0000256" key="7">
    <source>
        <dbReference type="ARBA" id="ARBA00023136"/>
    </source>
</evidence>
<comment type="similarity">
    <text evidence="2">Belongs to the bacterial sugar transferase family.</text>
</comment>
<evidence type="ECO:0000256" key="6">
    <source>
        <dbReference type="ARBA" id="ARBA00022989"/>
    </source>
</evidence>
<keyword evidence="5 8" id="KW-0812">Transmembrane</keyword>
<feature type="domain" description="Bacterial sugar transferase" evidence="9">
    <location>
        <begin position="247"/>
        <end position="439"/>
    </location>
</feature>
<evidence type="ECO:0000256" key="1">
    <source>
        <dbReference type="ARBA" id="ARBA00004236"/>
    </source>
</evidence>
<dbReference type="RefSeq" id="WP_129081115.1">
    <property type="nucleotide sequence ID" value="NZ_CP041070.1"/>
</dbReference>
<dbReference type="GO" id="GO:0016780">
    <property type="term" value="F:phosphotransferase activity, for other substituted phosphate groups"/>
    <property type="evidence" value="ECO:0007669"/>
    <property type="project" value="TreeGrafter"/>
</dbReference>
<evidence type="ECO:0000256" key="5">
    <source>
        <dbReference type="ARBA" id="ARBA00022692"/>
    </source>
</evidence>
<keyword evidence="7 8" id="KW-0472">Membrane</keyword>
<protein>
    <submittedName>
        <fullName evidence="10">UDP-phosphate galactose phosphotransferase</fullName>
    </submittedName>
</protein>
<dbReference type="PANTHER" id="PTHR30576:SF4">
    <property type="entry name" value="UNDECAPRENYL-PHOSPHATE GALACTOSE PHOSPHOTRANSFERASE"/>
    <property type="match status" value="1"/>
</dbReference>
<keyword evidence="11" id="KW-1185">Reference proteome</keyword>
<reference evidence="10 11" key="1">
    <citation type="submission" date="2017-10" db="EMBL/GenBank/DDBJ databases">
        <title>Genomics of the genus Arcobacter.</title>
        <authorList>
            <person name="Perez-Cataluna A."/>
            <person name="Figueras M.J."/>
        </authorList>
    </citation>
    <scope>NUCLEOTIDE SEQUENCE [LARGE SCALE GENOMIC DNA]</scope>
    <source>
        <strain evidence="10 11">DSM 24636</strain>
    </source>
</reference>
<feature type="transmembrane region" description="Helical" evidence="8">
    <location>
        <begin position="253"/>
        <end position="273"/>
    </location>
</feature>
<name>A0A4Q0Y3L9_9BACT</name>
<dbReference type="InterPro" id="IPR003362">
    <property type="entry name" value="Bact_transf"/>
</dbReference>
<keyword evidence="4 10" id="KW-0808">Transferase</keyword>
<dbReference type="OrthoDB" id="9808602at2"/>
<evidence type="ECO:0000313" key="11">
    <source>
        <dbReference type="Proteomes" id="UP000290191"/>
    </source>
</evidence>
<keyword evidence="6 8" id="KW-1133">Transmembrane helix</keyword>
<evidence type="ECO:0000256" key="3">
    <source>
        <dbReference type="ARBA" id="ARBA00022475"/>
    </source>
</evidence>
<dbReference type="GO" id="GO:0005886">
    <property type="term" value="C:plasma membrane"/>
    <property type="evidence" value="ECO:0007669"/>
    <property type="project" value="UniProtKB-SubCell"/>
</dbReference>
<evidence type="ECO:0000256" key="2">
    <source>
        <dbReference type="ARBA" id="ARBA00006464"/>
    </source>
</evidence>
<comment type="subcellular location">
    <subcellularLocation>
        <location evidence="1">Cell membrane</location>
    </subcellularLocation>
</comment>
<keyword evidence="3" id="KW-1003">Cell membrane</keyword>
<dbReference type="Pfam" id="PF02397">
    <property type="entry name" value="Bac_transf"/>
    <property type="match status" value="1"/>
</dbReference>
<feature type="transmembrane region" description="Helical" evidence="8">
    <location>
        <begin position="84"/>
        <end position="102"/>
    </location>
</feature>
<evidence type="ECO:0000313" key="10">
    <source>
        <dbReference type="EMBL" id="RXJ64747.1"/>
    </source>
</evidence>
<organism evidence="10 11">
    <name type="scientific">Halarcobacter anaerophilus</name>
    <dbReference type="NCBI Taxonomy" id="877500"/>
    <lineage>
        <taxon>Bacteria</taxon>
        <taxon>Pseudomonadati</taxon>
        <taxon>Campylobacterota</taxon>
        <taxon>Epsilonproteobacteria</taxon>
        <taxon>Campylobacterales</taxon>
        <taxon>Arcobacteraceae</taxon>
        <taxon>Halarcobacter</taxon>
    </lineage>
</organism>
<evidence type="ECO:0000256" key="4">
    <source>
        <dbReference type="ARBA" id="ARBA00022679"/>
    </source>
</evidence>
<feature type="transmembrane region" description="Helical" evidence="8">
    <location>
        <begin position="12"/>
        <end position="34"/>
    </location>
</feature>
<dbReference type="Proteomes" id="UP000290191">
    <property type="component" value="Unassembled WGS sequence"/>
</dbReference>
<dbReference type="PANTHER" id="PTHR30576">
    <property type="entry name" value="COLANIC BIOSYNTHESIS UDP-GLUCOSE LIPID CARRIER TRANSFERASE"/>
    <property type="match status" value="1"/>
</dbReference>
<evidence type="ECO:0000256" key="8">
    <source>
        <dbReference type="SAM" id="Phobius"/>
    </source>
</evidence>
<sequence>MMKNRWAVANSIYIIVLFLSDLFVMFLSLKLAFYIRVNFFADFFPTLNTSAHKYYWILFLTSIIFLFEKIYFTRYDFWSDTKRIFKGLFISFVFVFTVITLTKMSQEYSRAFIIIFYLLAIFLIPTSKRILKRILFKFNFFRINVKVVGNSDLVDELENELKDNWYFGYNLCKKKFKMVILISKNLEVEQFKRLIKIYSKKTRNVYIIPYVYHLDFTHADIVDYFNVRLSTIHLENRLLSYKNIFIKVFFEKILVLCILPFGLMLHLFMIILIKKDSEGKVLFKQKRLGLKGEKFSCYKYRTMYENGDEILKEYLSKHPNEVEYYEKYHKYQNDPRITKIGKILRATSLDEFPQFFNVLRGDMNLMGPRPYMISEKEKIGKYNQDIILDVKPGITGLWQVSGRNNLTFDERVQLDKWYINNWSLWMDFVIFMKTIHVVFSKIGAK</sequence>
<feature type="transmembrane region" description="Helical" evidence="8">
    <location>
        <begin position="108"/>
        <end position="127"/>
    </location>
</feature>